<name>A0ABW0Z7R1_9ACTN</name>
<gene>
    <name evidence="2" type="ORF">ACFP1Z_28815</name>
</gene>
<reference evidence="3" key="1">
    <citation type="journal article" date="2019" name="Int. J. Syst. Evol. Microbiol.">
        <title>The Global Catalogue of Microorganisms (GCM) 10K type strain sequencing project: providing services to taxonomists for standard genome sequencing and annotation.</title>
        <authorList>
            <consortium name="The Broad Institute Genomics Platform"/>
            <consortium name="The Broad Institute Genome Sequencing Center for Infectious Disease"/>
            <person name="Wu L."/>
            <person name="Ma J."/>
        </authorList>
    </citation>
    <scope>NUCLEOTIDE SEQUENCE [LARGE SCALE GENOMIC DNA]</scope>
    <source>
        <strain evidence="3">CGMCC 4.7304</strain>
    </source>
</reference>
<evidence type="ECO:0000256" key="1">
    <source>
        <dbReference type="SAM" id="MobiDB-lite"/>
    </source>
</evidence>
<evidence type="ECO:0000313" key="3">
    <source>
        <dbReference type="Proteomes" id="UP001596083"/>
    </source>
</evidence>
<feature type="region of interest" description="Disordered" evidence="1">
    <location>
        <begin position="1"/>
        <end position="24"/>
    </location>
</feature>
<protein>
    <submittedName>
        <fullName evidence="2">Uncharacterized protein</fullName>
    </submittedName>
</protein>
<accession>A0ABW0Z7R1</accession>
<dbReference type="Proteomes" id="UP001596083">
    <property type="component" value="Unassembled WGS sequence"/>
</dbReference>
<keyword evidence="3" id="KW-1185">Reference proteome</keyword>
<organism evidence="2 3">
    <name type="scientific">Streptomyces gamaensis</name>
    <dbReference type="NCBI Taxonomy" id="1763542"/>
    <lineage>
        <taxon>Bacteria</taxon>
        <taxon>Bacillati</taxon>
        <taxon>Actinomycetota</taxon>
        <taxon>Actinomycetes</taxon>
        <taxon>Kitasatosporales</taxon>
        <taxon>Streptomycetaceae</taxon>
        <taxon>Streptomyces</taxon>
    </lineage>
</organism>
<sequence length="70" mass="7802">MGDQSLGYSVRHEPPGQAQRRPACADGYHRRRIVRVDQESDLVRHVRRVSCGCLRPAYCGGDPAQVVGVR</sequence>
<proteinExistence type="predicted"/>
<dbReference type="RefSeq" id="WP_390320637.1">
    <property type="nucleotide sequence ID" value="NZ_JBHSPB010000024.1"/>
</dbReference>
<evidence type="ECO:0000313" key="2">
    <source>
        <dbReference type="EMBL" id="MFC5724172.1"/>
    </source>
</evidence>
<comment type="caution">
    <text evidence="2">The sequence shown here is derived from an EMBL/GenBank/DDBJ whole genome shotgun (WGS) entry which is preliminary data.</text>
</comment>
<dbReference type="EMBL" id="JBHSPB010000024">
    <property type="protein sequence ID" value="MFC5724172.1"/>
    <property type="molecule type" value="Genomic_DNA"/>
</dbReference>